<feature type="binding site" evidence="4">
    <location>
        <position position="230"/>
    </location>
    <ligand>
        <name>molybdate</name>
        <dbReference type="ChEBI" id="CHEBI:36264"/>
    </ligand>
</feature>
<evidence type="ECO:0000256" key="3">
    <source>
        <dbReference type="ARBA" id="ARBA00022729"/>
    </source>
</evidence>
<dbReference type="GO" id="GO:0046872">
    <property type="term" value="F:metal ion binding"/>
    <property type="evidence" value="ECO:0007669"/>
    <property type="project" value="UniProtKB-KW"/>
</dbReference>
<keyword evidence="2 4" id="KW-0479">Metal-binding</keyword>
<dbReference type="GO" id="GO:0015689">
    <property type="term" value="P:molybdate ion transport"/>
    <property type="evidence" value="ECO:0007669"/>
    <property type="project" value="InterPro"/>
</dbReference>
<evidence type="ECO:0000313" key="5">
    <source>
        <dbReference type="EMBL" id="AFZ22395.1"/>
    </source>
</evidence>
<dbReference type="InterPro" id="IPR005950">
    <property type="entry name" value="ModA"/>
</dbReference>
<dbReference type="AlphaFoldDB" id="K9WPS6"/>
<organism evidence="5 6">
    <name type="scientific">Cylindrospermum stagnale PCC 7417</name>
    <dbReference type="NCBI Taxonomy" id="56107"/>
    <lineage>
        <taxon>Bacteria</taxon>
        <taxon>Bacillati</taxon>
        <taxon>Cyanobacteriota</taxon>
        <taxon>Cyanophyceae</taxon>
        <taxon>Nostocales</taxon>
        <taxon>Nostocaceae</taxon>
        <taxon>Cylindrospermum</taxon>
    </lineage>
</organism>
<dbReference type="EMBL" id="CP003642">
    <property type="protein sequence ID" value="AFZ22395.1"/>
    <property type="molecule type" value="Genomic_DNA"/>
</dbReference>
<dbReference type="STRING" id="56107.Cylst_0007"/>
<name>K9WPS6_9NOST</name>
<keyword evidence="4" id="KW-0500">Molybdenum</keyword>
<gene>
    <name evidence="5" type="ORF">Cylst_0007</name>
</gene>
<sequence length="294" mass="30615">MFIMTKRRLITAIAAAVTSLMLVIGLPFVTSLHDQVAQATTTLRVYAAVSLTEVIQDIENAYNTDNPGAQISFINTLDSSGALLTQIQNPTNESAGIPDIFISAATTQMNTLQSASKLASGWPVTVATNRLVLIKPTTFAAGSPTPSFSGFSTLTNASVRGIAIGTPTTVPAGNYGKQVLESTVSGCGGNIYTTLLNNSKLVFANNVRDVLSAVENKTLSSQTIDAGIVYTTDKDTSSQVSLVATAAQNCHSAIVYPAAVLSRTTNGTAAASFANYLSSSTARDKFTDLGFGVP</sequence>
<dbReference type="PIRSF" id="PIRSF004846">
    <property type="entry name" value="ModA"/>
    <property type="match status" value="1"/>
</dbReference>
<dbReference type="Gene3D" id="3.40.190.10">
    <property type="entry name" value="Periplasmic binding protein-like II"/>
    <property type="match status" value="2"/>
</dbReference>
<dbReference type="SUPFAM" id="SSF53850">
    <property type="entry name" value="Periplasmic binding protein-like II"/>
    <property type="match status" value="1"/>
</dbReference>
<proteinExistence type="inferred from homology"/>
<dbReference type="Pfam" id="PF13531">
    <property type="entry name" value="SBP_bac_11"/>
    <property type="match status" value="1"/>
</dbReference>
<comment type="similarity">
    <text evidence="1">Belongs to the bacterial solute-binding protein ModA family.</text>
</comment>
<dbReference type="PATRIC" id="fig|56107.3.peg.7"/>
<feature type="binding site" evidence="4">
    <location>
        <position position="80"/>
    </location>
    <ligand>
        <name>molybdate</name>
        <dbReference type="ChEBI" id="CHEBI:36264"/>
    </ligand>
</feature>
<reference evidence="5 6" key="1">
    <citation type="submission" date="2012-06" db="EMBL/GenBank/DDBJ databases">
        <title>Finished chromosome of genome of Cylindrospermum stagnale PCC 7417.</title>
        <authorList>
            <consortium name="US DOE Joint Genome Institute"/>
            <person name="Gugger M."/>
            <person name="Coursin T."/>
            <person name="Rippka R."/>
            <person name="Tandeau De Marsac N."/>
            <person name="Huntemann M."/>
            <person name="Wei C.-L."/>
            <person name="Han J."/>
            <person name="Detter J.C."/>
            <person name="Han C."/>
            <person name="Tapia R."/>
            <person name="Chen A."/>
            <person name="Kyrpides N."/>
            <person name="Mavromatis K."/>
            <person name="Markowitz V."/>
            <person name="Szeto E."/>
            <person name="Ivanova N."/>
            <person name="Pagani I."/>
            <person name="Pati A."/>
            <person name="Goodwin L."/>
            <person name="Nordberg H.P."/>
            <person name="Cantor M.N."/>
            <person name="Hua S.X."/>
            <person name="Woyke T."/>
            <person name="Kerfeld C.A."/>
        </authorList>
    </citation>
    <scope>NUCLEOTIDE SEQUENCE [LARGE SCALE GENOMIC DNA]</scope>
    <source>
        <strain evidence="5 6">PCC 7417</strain>
    </source>
</reference>
<protein>
    <submittedName>
        <fullName evidence="5">Molybdenum ABC transporter, periplasmic molybdate-binding protein</fullName>
    </submittedName>
</protein>
<dbReference type="HOGENOM" id="CLU_065520_3_1_3"/>
<dbReference type="eggNOG" id="COG0725">
    <property type="taxonomic scope" value="Bacteria"/>
</dbReference>
<dbReference type="Proteomes" id="UP000010475">
    <property type="component" value="Chromosome"/>
</dbReference>
<dbReference type="PANTHER" id="PTHR30632:SF0">
    <property type="entry name" value="SULFATE-BINDING PROTEIN"/>
    <property type="match status" value="1"/>
</dbReference>
<dbReference type="KEGG" id="csg:Cylst_0007"/>
<keyword evidence="6" id="KW-1185">Reference proteome</keyword>
<accession>K9WPS6</accession>
<dbReference type="NCBIfam" id="TIGR01256">
    <property type="entry name" value="modA"/>
    <property type="match status" value="1"/>
</dbReference>
<feature type="binding site" evidence="4">
    <location>
        <position position="172"/>
    </location>
    <ligand>
        <name>molybdate</name>
        <dbReference type="ChEBI" id="CHEBI:36264"/>
    </ligand>
</feature>
<evidence type="ECO:0000313" key="6">
    <source>
        <dbReference type="Proteomes" id="UP000010475"/>
    </source>
</evidence>
<evidence type="ECO:0000256" key="2">
    <source>
        <dbReference type="ARBA" id="ARBA00022723"/>
    </source>
</evidence>
<feature type="binding site" evidence="4">
    <location>
        <position position="50"/>
    </location>
    <ligand>
        <name>molybdate</name>
        <dbReference type="ChEBI" id="CHEBI:36264"/>
    </ligand>
</feature>
<evidence type="ECO:0000256" key="4">
    <source>
        <dbReference type="PIRSR" id="PIRSR004846-1"/>
    </source>
</evidence>
<evidence type="ECO:0000256" key="1">
    <source>
        <dbReference type="ARBA" id="ARBA00009175"/>
    </source>
</evidence>
<dbReference type="PANTHER" id="PTHR30632">
    <property type="entry name" value="MOLYBDATE-BINDING PERIPLASMIC PROTEIN"/>
    <property type="match status" value="1"/>
</dbReference>
<dbReference type="GO" id="GO:0030973">
    <property type="term" value="F:molybdate ion binding"/>
    <property type="evidence" value="ECO:0007669"/>
    <property type="project" value="TreeGrafter"/>
</dbReference>
<feature type="binding site" evidence="4">
    <location>
        <position position="207"/>
    </location>
    <ligand>
        <name>molybdate</name>
        <dbReference type="ChEBI" id="CHEBI:36264"/>
    </ligand>
</feature>
<dbReference type="InterPro" id="IPR050682">
    <property type="entry name" value="ModA/WtpA"/>
</dbReference>
<keyword evidence="3" id="KW-0732">Signal</keyword>